<dbReference type="SUPFAM" id="SSF52540">
    <property type="entry name" value="P-loop containing nucleoside triphosphate hydrolases"/>
    <property type="match status" value="1"/>
</dbReference>
<dbReference type="EC" id="3.6.4.12" evidence="4"/>
<dbReference type="GO" id="GO:0005694">
    <property type="term" value="C:chromosome"/>
    <property type="evidence" value="ECO:0007669"/>
    <property type="project" value="UniProtKB-SubCell"/>
</dbReference>
<dbReference type="GeneTree" id="ENSGT01150000286951"/>
<dbReference type="InterPro" id="IPR058767">
    <property type="entry name" value="MCM8_N"/>
</dbReference>
<accession>A0A8C6D671</accession>
<dbReference type="InterPro" id="IPR001208">
    <property type="entry name" value="MCM_dom"/>
</dbReference>
<proteinExistence type="inferred from homology"/>
<evidence type="ECO:0000256" key="15">
    <source>
        <dbReference type="ARBA" id="ARBA00023306"/>
    </source>
</evidence>
<evidence type="ECO:0000256" key="3">
    <source>
        <dbReference type="ARBA" id="ARBA00008010"/>
    </source>
</evidence>
<keyword evidence="12 21" id="KW-0238">DNA-binding</keyword>
<evidence type="ECO:0000256" key="7">
    <source>
        <dbReference type="ARBA" id="ARBA00022741"/>
    </source>
</evidence>
<evidence type="ECO:0000256" key="11">
    <source>
        <dbReference type="ARBA" id="ARBA00022840"/>
    </source>
</evidence>
<evidence type="ECO:0000256" key="21">
    <source>
        <dbReference type="RuleBase" id="RU004070"/>
    </source>
</evidence>
<keyword evidence="24" id="KW-1185">Reference proteome</keyword>
<dbReference type="Pfam" id="PF26065">
    <property type="entry name" value="MCM8_N"/>
    <property type="match status" value="1"/>
</dbReference>
<dbReference type="InterPro" id="IPR056875">
    <property type="entry name" value="MCM8/REC_WHD"/>
</dbReference>
<dbReference type="Pfam" id="PF00493">
    <property type="entry name" value="MCM"/>
    <property type="match status" value="1"/>
</dbReference>
<dbReference type="InterPro" id="IPR031327">
    <property type="entry name" value="MCM"/>
</dbReference>
<dbReference type="FunFam" id="2.40.50.140:FF:000487">
    <property type="entry name" value="Minichromosome maintenance 8 homologous recombination repair factor"/>
    <property type="match status" value="1"/>
</dbReference>
<dbReference type="GO" id="GO:0097362">
    <property type="term" value="C:MCM8-MCM9 complex"/>
    <property type="evidence" value="ECO:0007669"/>
    <property type="project" value="UniProtKB-ARBA"/>
</dbReference>
<dbReference type="Pfam" id="PF17855">
    <property type="entry name" value="MCM_lid"/>
    <property type="match status" value="1"/>
</dbReference>
<keyword evidence="8" id="KW-0227">DNA damage</keyword>
<evidence type="ECO:0000256" key="14">
    <source>
        <dbReference type="ARBA" id="ARBA00023242"/>
    </source>
</evidence>
<keyword evidence="5" id="KW-0158">Chromosome</keyword>
<keyword evidence="13" id="KW-0234">DNA repair</keyword>
<evidence type="ECO:0000256" key="12">
    <source>
        <dbReference type="ARBA" id="ARBA00023125"/>
    </source>
</evidence>
<evidence type="ECO:0000256" key="8">
    <source>
        <dbReference type="ARBA" id="ARBA00022763"/>
    </source>
</evidence>
<keyword evidence="6" id="KW-0235">DNA replication</keyword>
<dbReference type="GO" id="GO:0006260">
    <property type="term" value="P:DNA replication"/>
    <property type="evidence" value="ECO:0007669"/>
    <property type="project" value="UniProtKB-KW"/>
</dbReference>
<dbReference type="AlphaFoldDB" id="A0A8C6D671"/>
<dbReference type="SUPFAM" id="SSF50249">
    <property type="entry name" value="Nucleic acid-binding proteins"/>
    <property type="match status" value="1"/>
</dbReference>
<name>A0A8C6D671_MOSMO</name>
<comment type="subunit">
    <text evidence="20">Component of the MCM8-MCM9 complex, which forms a hexamer composed of MCM8 and MCM9. Interacts with the DNA mismatch repair (MMR) complex composed at least of MSH2, MSH3, MSH6, PMS1 and MLH1. Interacts with RAD51; the interaction recruits RAD51 to DNA damage sites. Interacts with the MRN complex composed of MRE11, RAD50 and NBN/NBS1. Interacts with CDC6 and ORC2. Interacts with HROB; the interaction recruits the MCM8-MCM9 complex to DNA damage sites.</text>
</comment>
<keyword evidence="10" id="KW-0347">Helicase</keyword>
<evidence type="ECO:0000313" key="23">
    <source>
        <dbReference type="Ensembl" id="ENSMMSP00000011566.1"/>
    </source>
</evidence>
<keyword evidence="15" id="KW-0131">Cell cycle</keyword>
<evidence type="ECO:0000259" key="22">
    <source>
        <dbReference type="PROSITE" id="PS50051"/>
    </source>
</evidence>
<evidence type="ECO:0000256" key="17">
    <source>
        <dbReference type="ARBA" id="ARBA00042306"/>
    </source>
</evidence>
<dbReference type="GO" id="GO:0016787">
    <property type="term" value="F:hydrolase activity"/>
    <property type="evidence" value="ECO:0007669"/>
    <property type="project" value="UniProtKB-KW"/>
</dbReference>
<dbReference type="Pfam" id="PF17207">
    <property type="entry name" value="MCM_OB"/>
    <property type="match status" value="1"/>
</dbReference>
<comment type="subcellular location">
    <subcellularLocation>
        <location evidence="2">Chromosome</location>
    </subcellularLocation>
    <subcellularLocation>
        <location evidence="1">Nucleus</location>
    </subcellularLocation>
</comment>
<comment type="function">
    <text evidence="19">Component of the MCM8-MCM9 complex, a complex involved in the repair of double-stranded DNA breaks (DBSs) and DNA interstrand cross-links (ICLs) by homologous recombination (HR). Required for DNA resection by the MRE11-RAD50-NBN/NBS1 (MRN) complex by recruiting the MRN complex to the repair site and by promoting the complex nuclease activity. Probably by regulating the localization of the MNR complex, indirectly regulates the recruitment of downstream effector RAD51 to DNA damage sites including DBSs and ICLs. The MCM8-MCM9 complex is dispensable for DNA replication and S phase progression. However, may play a non-essential for DNA replication: may be involved in the activation of the prereplicative complex (pre-RC) during G(1) phase by recruiting CDC6 to the origin recognition complex (ORC). Probably by regulating HR, plays a key role during gametogenesis. Stabilizes MCM9 protein.</text>
</comment>
<dbReference type="Gene3D" id="2.40.50.140">
    <property type="entry name" value="Nucleic acid-binding proteins"/>
    <property type="match status" value="1"/>
</dbReference>
<dbReference type="Gene3D" id="2.20.28.10">
    <property type="match status" value="1"/>
</dbReference>
<dbReference type="InterPro" id="IPR033762">
    <property type="entry name" value="MCM_OB"/>
</dbReference>
<dbReference type="FunFam" id="2.20.28.10:FF:000007">
    <property type="entry name" value="DNA helicase MCM8 isoform X1"/>
    <property type="match status" value="1"/>
</dbReference>
<evidence type="ECO:0000256" key="16">
    <source>
        <dbReference type="ARBA" id="ARBA00041084"/>
    </source>
</evidence>
<dbReference type="Proteomes" id="UP000694544">
    <property type="component" value="Unplaced"/>
</dbReference>
<reference evidence="23" key="2">
    <citation type="submission" date="2025-09" db="UniProtKB">
        <authorList>
            <consortium name="Ensembl"/>
        </authorList>
    </citation>
    <scope>IDENTIFICATION</scope>
</reference>
<evidence type="ECO:0000256" key="9">
    <source>
        <dbReference type="ARBA" id="ARBA00022801"/>
    </source>
</evidence>
<keyword evidence="14" id="KW-0539">Nucleus</keyword>
<feature type="domain" description="MCM C-terminal AAA(+) ATPase" evidence="22">
    <location>
        <begin position="410"/>
        <end position="554"/>
    </location>
</feature>
<dbReference type="PANTHER" id="PTHR11630:SF47">
    <property type="entry name" value="DNA HELICASE MCM8"/>
    <property type="match status" value="1"/>
</dbReference>
<keyword evidence="7 21" id="KW-0547">Nucleotide-binding</keyword>
<dbReference type="PRINTS" id="PR01657">
    <property type="entry name" value="MCMFAMILY"/>
</dbReference>
<dbReference type="GO" id="GO:0000724">
    <property type="term" value="P:double-strand break repair via homologous recombination"/>
    <property type="evidence" value="ECO:0007669"/>
    <property type="project" value="TreeGrafter"/>
</dbReference>
<organism evidence="23 24">
    <name type="scientific">Moschus moschiferus</name>
    <name type="common">Siberian musk deer</name>
    <name type="synonym">Moschus sibiricus</name>
    <dbReference type="NCBI Taxonomy" id="68415"/>
    <lineage>
        <taxon>Eukaryota</taxon>
        <taxon>Metazoa</taxon>
        <taxon>Chordata</taxon>
        <taxon>Craniata</taxon>
        <taxon>Vertebrata</taxon>
        <taxon>Euteleostomi</taxon>
        <taxon>Mammalia</taxon>
        <taxon>Eutheria</taxon>
        <taxon>Laurasiatheria</taxon>
        <taxon>Artiodactyla</taxon>
        <taxon>Ruminantia</taxon>
        <taxon>Pecora</taxon>
        <taxon>Moschidae</taxon>
        <taxon>Moschus</taxon>
    </lineage>
</organism>
<dbReference type="CDD" id="cd22247">
    <property type="entry name" value="MCM8_WHD"/>
    <property type="match status" value="1"/>
</dbReference>
<dbReference type="GO" id="GO:0005524">
    <property type="term" value="F:ATP binding"/>
    <property type="evidence" value="ECO:0007669"/>
    <property type="project" value="UniProtKB-KW"/>
</dbReference>
<dbReference type="SMART" id="SM00350">
    <property type="entry name" value="MCM"/>
    <property type="match status" value="1"/>
</dbReference>
<dbReference type="Pfam" id="PF25051">
    <property type="entry name" value="WHD_MCM8"/>
    <property type="match status" value="1"/>
</dbReference>
<dbReference type="InterPro" id="IPR041562">
    <property type="entry name" value="MCM_lid"/>
</dbReference>
<keyword evidence="9" id="KW-0378">Hydrolase</keyword>
<sequence>MNVKYRGRGFGQGRFQTWRSGRGGGGFAGKWREREHRPDLNKVTGKHPEQTPQSLLLQSTLDQFIPYKGWKLYFSEVYSDSIPFIEKIEAFESFFTKRIELYDKDEIERKGSILVDFKELTNDDEITKLIPNIANELRDTPEKTLACMGLAIHQVLTKDLERHAAELQAQEGLSRDGETVVNVPHIHARVYNYEPLTQLKNVRANYYGKYIALRGTVVRVSNTKPLCTKMAFLCAACGEIQSFSLPDGKYNLPTKCPVPACRGKSFTALRSSPLTVTMDWQSIKIQELMSDDQREAGRIPRTIECELVHDLVDSCVPGDTVTITGVVKVSNAEEGSRNKNDKCMFLLYIEANSVSNNKGQKTKASEDGCKHGALMEFSLKDLYAIQEIQSEENLFKLIVNSLCPVIFGHEAVCSVAPRGVYVCGNTTTTSGLTVTLSKDSSSGDFALEAGALVLGDQGICGIDEFDKMGNQHQALLEAMEQQSISLAKAGMVCSLPARTSIIAAANPVGGHYNKAKTVSENLKMGSALLSRFDLVFILLDTPNEDHDHLLSEHVIAIRAGKQRAVSSATVARMNSQDSNTSILEVVSDKPLSERLKVVPGETIDPIPHQLLRKYIGYSRQYVYPRLSTEAAQILQDFYLELRKQSQRLSSSPITTRQLESLIRLTEARARLELREEATKEDAEDIVEIMKYSMLGTYSDEFGNLDFERSQHGSGMSNRSAAKRFISALNNIAERTYNNLFQFHQLHQIAKELNIQVADFENFIGSLNDQGYLLKKGPKVYQLQTM</sequence>
<dbReference type="Gene3D" id="3.40.50.300">
    <property type="entry name" value="P-loop containing nucleotide triphosphate hydrolases"/>
    <property type="match status" value="1"/>
</dbReference>
<dbReference type="GO" id="GO:0017116">
    <property type="term" value="F:single-stranded DNA helicase activity"/>
    <property type="evidence" value="ECO:0007669"/>
    <property type="project" value="TreeGrafter"/>
</dbReference>
<evidence type="ECO:0000256" key="6">
    <source>
        <dbReference type="ARBA" id="ARBA00022705"/>
    </source>
</evidence>
<dbReference type="PANTHER" id="PTHR11630">
    <property type="entry name" value="DNA REPLICATION LICENSING FACTOR MCM FAMILY MEMBER"/>
    <property type="match status" value="1"/>
</dbReference>
<dbReference type="GO" id="GO:0003697">
    <property type="term" value="F:single-stranded DNA binding"/>
    <property type="evidence" value="ECO:0007669"/>
    <property type="project" value="TreeGrafter"/>
</dbReference>
<comment type="catalytic activity">
    <reaction evidence="18">
        <text>ATP + H2O = ADP + phosphate + H(+)</text>
        <dbReference type="Rhea" id="RHEA:13065"/>
        <dbReference type="ChEBI" id="CHEBI:15377"/>
        <dbReference type="ChEBI" id="CHEBI:15378"/>
        <dbReference type="ChEBI" id="CHEBI:30616"/>
        <dbReference type="ChEBI" id="CHEBI:43474"/>
        <dbReference type="ChEBI" id="CHEBI:456216"/>
        <dbReference type="EC" id="3.6.4.12"/>
    </reaction>
</comment>
<dbReference type="Ensembl" id="ENSMMST00000012765.1">
    <property type="protein sequence ID" value="ENSMMSP00000011566.1"/>
    <property type="gene ID" value="ENSMMSG00000008795.1"/>
</dbReference>
<evidence type="ECO:0000256" key="20">
    <source>
        <dbReference type="ARBA" id="ARBA00064061"/>
    </source>
</evidence>
<evidence type="ECO:0000256" key="5">
    <source>
        <dbReference type="ARBA" id="ARBA00022454"/>
    </source>
</evidence>
<comment type="similarity">
    <text evidence="3 21">Belongs to the MCM family.</text>
</comment>
<gene>
    <name evidence="23" type="primary">MCM8</name>
</gene>
<protein>
    <recommendedName>
        <fullName evidence="16">DNA helicase MCM8</fullName>
        <ecNumber evidence="4">3.6.4.12</ecNumber>
    </recommendedName>
    <alternativeName>
        <fullName evidence="17">Minichromosome maintenance 8</fullName>
    </alternativeName>
</protein>
<dbReference type="InterPro" id="IPR027417">
    <property type="entry name" value="P-loop_NTPase"/>
</dbReference>
<keyword evidence="11 21" id="KW-0067">ATP-binding</keyword>
<evidence type="ECO:0000256" key="2">
    <source>
        <dbReference type="ARBA" id="ARBA00004286"/>
    </source>
</evidence>
<dbReference type="GO" id="GO:0005634">
    <property type="term" value="C:nucleus"/>
    <property type="evidence" value="ECO:0007669"/>
    <property type="project" value="UniProtKB-SubCell"/>
</dbReference>
<dbReference type="PROSITE" id="PS50051">
    <property type="entry name" value="MCM_2"/>
    <property type="match status" value="1"/>
</dbReference>
<dbReference type="InterPro" id="IPR012340">
    <property type="entry name" value="NA-bd_OB-fold"/>
</dbReference>
<evidence type="ECO:0000256" key="1">
    <source>
        <dbReference type="ARBA" id="ARBA00004123"/>
    </source>
</evidence>
<reference evidence="23" key="1">
    <citation type="submission" date="2025-08" db="UniProtKB">
        <authorList>
            <consortium name="Ensembl"/>
        </authorList>
    </citation>
    <scope>IDENTIFICATION</scope>
</reference>
<evidence type="ECO:0000313" key="24">
    <source>
        <dbReference type="Proteomes" id="UP000694544"/>
    </source>
</evidence>
<evidence type="ECO:0000256" key="19">
    <source>
        <dbReference type="ARBA" id="ARBA00059577"/>
    </source>
</evidence>
<evidence type="ECO:0000256" key="4">
    <source>
        <dbReference type="ARBA" id="ARBA00012551"/>
    </source>
</evidence>
<evidence type="ECO:0000256" key="18">
    <source>
        <dbReference type="ARBA" id="ARBA00047995"/>
    </source>
</evidence>
<evidence type="ECO:0000256" key="13">
    <source>
        <dbReference type="ARBA" id="ARBA00023204"/>
    </source>
</evidence>
<evidence type="ECO:0000256" key="10">
    <source>
        <dbReference type="ARBA" id="ARBA00022806"/>
    </source>
</evidence>